<comment type="caution">
    <text evidence="2">The sequence shown here is derived from an EMBL/GenBank/DDBJ whole genome shotgun (WGS) entry which is preliminary data.</text>
</comment>
<feature type="transmembrane region" description="Helical" evidence="1">
    <location>
        <begin position="6"/>
        <end position="27"/>
    </location>
</feature>
<dbReference type="InterPro" id="IPR012902">
    <property type="entry name" value="N_methyl_site"/>
</dbReference>
<dbReference type="RefSeq" id="WP_069671550.1">
    <property type="nucleotide sequence ID" value="NZ_MCBT01000043.1"/>
</dbReference>
<keyword evidence="1" id="KW-1133">Transmembrane helix</keyword>
<organism evidence="2 3">
    <name type="scientific">Shewanella colwelliana</name>
    <name type="common">Alteromonas colwelliana</name>
    <dbReference type="NCBI Taxonomy" id="23"/>
    <lineage>
        <taxon>Bacteria</taxon>
        <taxon>Pseudomonadati</taxon>
        <taxon>Pseudomonadota</taxon>
        <taxon>Gammaproteobacteria</taxon>
        <taxon>Alteromonadales</taxon>
        <taxon>Shewanellaceae</taxon>
        <taxon>Shewanella</taxon>
    </lineage>
</organism>
<gene>
    <name evidence="2" type="ORF">BEL05_14135</name>
</gene>
<name>A0A1E5IS68_SHECO</name>
<keyword evidence="1" id="KW-0472">Membrane</keyword>
<dbReference type="AlphaFoldDB" id="A0A1E5IS68"/>
<evidence type="ECO:0000313" key="2">
    <source>
        <dbReference type="EMBL" id="OEG73399.1"/>
    </source>
</evidence>
<dbReference type="SUPFAM" id="SSF54523">
    <property type="entry name" value="Pili subunits"/>
    <property type="match status" value="1"/>
</dbReference>
<dbReference type="InterPro" id="IPR045584">
    <property type="entry name" value="Pilin-like"/>
</dbReference>
<proteinExistence type="predicted"/>
<dbReference type="EMBL" id="MCBT01000043">
    <property type="protein sequence ID" value="OEG73399.1"/>
    <property type="molecule type" value="Genomic_DNA"/>
</dbReference>
<dbReference type="Proteomes" id="UP000095230">
    <property type="component" value="Unassembled WGS sequence"/>
</dbReference>
<sequence>MKQNGFTLIELVVTIIILAILATVALPKFINIQSDARIAALQGLKGEMSGTLPQVHAKAMIENLATQPSTQISLNGDQVELAYGYPAADSANAWDLLLQATFADAIFNADDPADWYFHNNKAEPFIRFMHPSKKSSGDNCYLKYTQAQSSNQAPSFEIVVTGC</sequence>
<dbReference type="Pfam" id="PF07963">
    <property type="entry name" value="N_methyl"/>
    <property type="match status" value="1"/>
</dbReference>
<protein>
    <submittedName>
        <fullName evidence="2">MSHA biogenesis protein MshA</fullName>
    </submittedName>
</protein>
<reference evidence="2 3" key="1">
    <citation type="submission" date="2016-07" db="EMBL/GenBank/DDBJ databases">
        <title>Whole-genome of two Shewanella species isolated from a digestive organ of sea cucumber Apostichopus japonicus Selenka 1867.</title>
        <authorList>
            <person name="Hong H.-H."/>
            <person name="Choi H."/>
            <person name="Cheon S."/>
            <person name="Oh J.-S."/>
            <person name="Lee H.-G."/>
            <person name="Park C."/>
        </authorList>
    </citation>
    <scope>NUCLEOTIDE SEQUENCE [LARGE SCALE GENOMIC DNA]</scope>
    <source>
        <strain evidence="2 3">CSB03KR</strain>
    </source>
</reference>
<dbReference type="OrthoDB" id="6265993at2"/>
<dbReference type="NCBIfam" id="TIGR02532">
    <property type="entry name" value="IV_pilin_GFxxxE"/>
    <property type="match status" value="1"/>
</dbReference>
<dbReference type="STRING" id="23.BEL05_14135"/>
<dbReference type="Gene3D" id="3.30.700.10">
    <property type="entry name" value="Glycoprotein, Type 4 Pilin"/>
    <property type="match status" value="1"/>
</dbReference>
<evidence type="ECO:0000313" key="3">
    <source>
        <dbReference type="Proteomes" id="UP000095230"/>
    </source>
</evidence>
<keyword evidence="1" id="KW-0812">Transmembrane</keyword>
<accession>A0A1E5IS68</accession>
<evidence type="ECO:0000256" key="1">
    <source>
        <dbReference type="SAM" id="Phobius"/>
    </source>
</evidence>